<evidence type="ECO:0000256" key="3">
    <source>
        <dbReference type="ARBA" id="ARBA00011209"/>
    </source>
</evidence>
<evidence type="ECO:0000256" key="2">
    <source>
        <dbReference type="ARBA" id="ARBA00010207"/>
    </source>
</evidence>
<dbReference type="GO" id="GO:0000049">
    <property type="term" value="F:tRNA binding"/>
    <property type="evidence" value="ECO:0007669"/>
    <property type="project" value="InterPro"/>
</dbReference>
<sequence>MQSLLELMGHAHEQISQATNLAALDQVRVHYLGKNGLLTEQLKQLGQLPADQRKAAGADINNAKQALTLALDERRQALQVEALNARLQAEKVDVTLPGRRQENGSLHPVTLTIERIRQIFAQLGFNMAEGPEIEDDFHNFTALNIPESHPARAMHDTFYMQSGLLLRTHTSSVQIRYMEQHQPPLRILAPGRVYRCDSDMTHSPMFHQVEGLMVDEDVTFADLKGILEAFFKAFFEVDELPTRFRATFFPFTEPSAETDIQCVHCAGAGCRVCKGTGWLEVMGCGMVHPNVLKNVGIDPEKYTGFAFGFGVERLAMLRYQINDLRVMFDNDVRFLKQFA</sequence>
<keyword evidence="4 13" id="KW-0963">Cytoplasm</keyword>
<dbReference type="CDD" id="cd00496">
    <property type="entry name" value="PheRS_alpha_core"/>
    <property type="match status" value="1"/>
</dbReference>
<evidence type="ECO:0000256" key="8">
    <source>
        <dbReference type="ARBA" id="ARBA00022840"/>
    </source>
</evidence>
<dbReference type="InterPro" id="IPR004529">
    <property type="entry name" value="Phe-tRNA-synth_IIc_asu"/>
</dbReference>
<gene>
    <name evidence="13 15" type="primary">pheS</name>
    <name evidence="15" type="ORF">QJT80_10320</name>
</gene>
<dbReference type="PANTHER" id="PTHR11538:SF41">
    <property type="entry name" value="PHENYLALANINE--TRNA LIGASE, MITOCHONDRIAL"/>
    <property type="match status" value="1"/>
</dbReference>
<dbReference type="NCBIfam" id="TIGR00468">
    <property type="entry name" value="pheS"/>
    <property type="match status" value="1"/>
</dbReference>
<protein>
    <recommendedName>
        <fullName evidence="13">Phenylalanine--tRNA ligase alpha subunit</fullName>
        <ecNumber evidence="13">6.1.1.20</ecNumber>
    </recommendedName>
    <alternativeName>
        <fullName evidence="13">Phenylalanyl-tRNA synthetase alpha subunit</fullName>
        <shortName evidence="13">PheRS</shortName>
    </alternativeName>
</protein>
<organism evidence="15">
    <name type="scientific">Candidatus Thiocaldithrix dubininis</name>
    <dbReference type="NCBI Taxonomy" id="3080823"/>
    <lineage>
        <taxon>Bacteria</taxon>
        <taxon>Pseudomonadati</taxon>
        <taxon>Pseudomonadota</taxon>
        <taxon>Gammaproteobacteria</taxon>
        <taxon>Thiotrichales</taxon>
        <taxon>Thiotrichaceae</taxon>
        <taxon>Candidatus Thiocaldithrix</taxon>
    </lineage>
</organism>
<comment type="subcellular location">
    <subcellularLocation>
        <location evidence="1 13">Cytoplasm</location>
    </subcellularLocation>
</comment>
<dbReference type="FunFam" id="3.30.930.10:FF:000003">
    <property type="entry name" value="Phenylalanine--tRNA ligase alpha subunit"/>
    <property type="match status" value="1"/>
</dbReference>
<dbReference type="GO" id="GO:0000287">
    <property type="term" value="F:magnesium ion binding"/>
    <property type="evidence" value="ECO:0007669"/>
    <property type="project" value="UniProtKB-UniRule"/>
</dbReference>
<dbReference type="InterPro" id="IPR002319">
    <property type="entry name" value="Phenylalanyl-tRNA_Synthase"/>
</dbReference>
<accession>A0AA95KJ39</accession>
<dbReference type="EMBL" id="CP124755">
    <property type="protein sequence ID" value="WGZ89897.1"/>
    <property type="molecule type" value="Genomic_DNA"/>
</dbReference>
<evidence type="ECO:0000313" key="15">
    <source>
        <dbReference type="EMBL" id="WGZ89897.1"/>
    </source>
</evidence>
<reference evidence="15" key="2">
    <citation type="submission" date="2023-04" db="EMBL/GenBank/DDBJ databases">
        <authorList>
            <person name="Beletskiy A.V."/>
            <person name="Mardanov A.V."/>
            <person name="Ravin N.V."/>
        </authorList>
    </citation>
    <scope>NUCLEOTIDE SEQUENCE</scope>
    <source>
        <strain evidence="15">GKL-01</strain>
    </source>
</reference>
<dbReference type="GO" id="GO:0005737">
    <property type="term" value="C:cytoplasm"/>
    <property type="evidence" value="ECO:0007669"/>
    <property type="project" value="UniProtKB-SubCell"/>
</dbReference>
<dbReference type="GO" id="GO:0004826">
    <property type="term" value="F:phenylalanine-tRNA ligase activity"/>
    <property type="evidence" value="ECO:0007669"/>
    <property type="project" value="UniProtKB-UniRule"/>
</dbReference>
<evidence type="ECO:0000256" key="10">
    <source>
        <dbReference type="ARBA" id="ARBA00022917"/>
    </source>
</evidence>
<evidence type="ECO:0000256" key="13">
    <source>
        <dbReference type="HAMAP-Rule" id="MF_00281"/>
    </source>
</evidence>
<proteinExistence type="inferred from homology"/>
<keyword evidence="8 13" id="KW-0067">ATP-binding</keyword>
<evidence type="ECO:0000256" key="1">
    <source>
        <dbReference type="ARBA" id="ARBA00004496"/>
    </source>
</evidence>
<reference evidence="15" key="1">
    <citation type="journal article" date="2023" name="Int. J. Mol. Sci.">
        <title>Metagenomics Revealed a New Genus 'Candidatus Thiocaldithrix dubininis' gen. nov., sp. nov. and a New Species 'Candidatus Thiothrix putei' sp. nov. in the Family Thiotrichaceae, Some Members of Which Have Traits of Both Na+- and H+-Motive Energetics.</title>
        <authorList>
            <person name="Ravin N.V."/>
            <person name="Muntyan M.S."/>
            <person name="Smolyakov D.D."/>
            <person name="Rudenko T.S."/>
            <person name="Beletsky A.V."/>
            <person name="Mardanov A.V."/>
            <person name="Grabovich M.Y."/>
        </authorList>
    </citation>
    <scope>NUCLEOTIDE SEQUENCE</scope>
    <source>
        <strain evidence="15">GKL-01</strain>
    </source>
</reference>
<dbReference type="Gene3D" id="3.30.930.10">
    <property type="entry name" value="Bira Bifunctional Protein, Domain 2"/>
    <property type="match status" value="1"/>
</dbReference>
<dbReference type="InterPro" id="IPR045864">
    <property type="entry name" value="aa-tRNA-synth_II/BPL/LPL"/>
</dbReference>
<evidence type="ECO:0000256" key="11">
    <source>
        <dbReference type="ARBA" id="ARBA00023146"/>
    </source>
</evidence>
<evidence type="ECO:0000256" key="7">
    <source>
        <dbReference type="ARBA" id="ARBA00022741"/>
    </source>
</evidence>
<comment type="cofactor">
    <cofactor evidence="13">
        <name>Mg(2+)</name>
        <dbReference type="ChEBI" id="CHEBI:18420"/>
    </cofactor>
    <text evidence="13">Binds 2 magnesium ions per tetramer.</text>
</comment>
<dbReference type="PROSITE" id="PS50862">
    <property type="entry name" value="AA_TRNA_LIGASE_II"/>
    <property type="match status" value="1"/>
</dbReference>
<keyword evidence="5 13" id="KW-0436">Ligase</keyword>
<dbReference type="AlphaFoldDB" id="A0AA95KJ39"/>
<dbReference type="Pfam" id="PF01409">
    <property type="entry name" value="tRNA-synt_2d"/>
    <property type="match status" value="1"/>
</dbReference>
<evidence type="ECO:0000256" key="9">
    <source>
        <dbReference type="ARBA" id="ARBA00022842"/>
    </source>
</evidence>
<dbReference type="Pfam" id="PF02912">
    <property type="entry name" value="Phe_tRNA-synt_N"/>
    <property type="match status" value="1"/>
</dbReference>
<keyword evidence="11 13" id="KW-0030">Aminoacyl-tRNA synthetase</keyword>
<keyword evidence="10 13" id="KW-0648">Protein biosynthesis</keyword>
<evidence type="ECO:0000256" key="12">
    <source>
        <dbReference type="ARBA" id="ARBA00049255"/>
    </source>
</evidence>
<dbReference type="InterPro" id="IPR022911">
    <property type="entry name" value="Phe_tRNA_ligase_alpha1_bac"/>
</dbReference>
<comment type="catalytic activity">
    <reaction evidence="12 13">
        <text>tRNA(Phe) + L-phenylalanine + ATP = L-phenylalanyl-tRNA(Phe) + AMP + diphosphate + H(+)</text>
        <dbReference type="Rhea" id="RHEA:19413"/>
        <dbReference type="Rhea" id="RHEA-COMP:9668"/>
        <dbReference type="Rhea" id="RHEA-COMP:9699"/>
        <dbReference type="ChEBI" id="CHEBI:15378"/>
        <dbReference type="ChEBI" id="CHEBI:30616"/>
        <dbReference type="ChEBI" id="CHEBI:33019"/>
        <dbReference type="ChEBI" id="CHEBI:58095"/>
        <dbReference type="ChEBI" id="CHEBI:78442"/>
        <dbReference type="ChEBI" id="CHEBI:78531"/>
        <dbReference type="ChEBI" id="CHEBI:456215"/>
        <dbReference type="EC" id="6.1.1.20"/>
    </reaction>
</comment>
<dbReference type="EC" id="6.1.1.20" evidence="13"/>
<evidence type="ECO:0000256" key="5">
    <source>
        <dbReference type="ARBA" id="ARBA00022598"/>
    </source>
</evidence>
<evidence type="ECO:0000256" key="6">
    <source>
        <dbReference type="ARBA" id="ARBA00022723"/>
    </source>
</evidence>
<comment type="subunit">
    <text evidence="3 13">Tetramer of two alpha and two beta subunits.</text>
</comment>
<feature type="binding site" evidence="13">
    <location>
        <position position="253"/>
    </location>
    <ligand>
        <name>Mg(2+)</name>
        <dbReference type="ChEBI" id="CHEBI:18420"/>
        <note>shared with beta subunit</note>
    </ligand>
</feature>
<keyword evidence="7 13" id="KW-0547">Nucleotide-binding</keyword>
<comment type="similarity">
    <text evidence="2 13">Belongs to the class-II aminoacyl-tRNA synthetase family. Phe-tRNA synthetase alpha subunit type 1 subfamily.</text>
</comment>
<keyword evidence="9 13" id="KW-0460">Magnesium</keyword>
<keyword evidence="6 13" id="KW-0479">Metal-binding</keyword>
<dbReference type="KEGG" id="tdu:QJT80_10320"/>
<dbReference type="PANTHER" id="PTHR11538">
    <property type="entry name" value="PHENYLALANYL-TRNA SYNTHETASE"/>
    <property type="match status" value="1"/>
</dbReference>
<feature type="domain" description="Aminoacyl-transfer RNA synthetases class-II family profile" evidence="14">
    <location>
        <begin position="116"/>
        <end position="337"/>
    </location>
</feature>
<dbReference type="HAMAP" id="MF_00281">
    <property type="entry name" value="Phe_tRNA_synth_alpha1"/>
    <property type="match status" value="1"/>
</dbReference>
<dbReference type="InterPro" id="IPR006195">
    <property type="entry name" value="aa-tRNA-synth_II"/>
</dbReference>
<dbReference type="GO" id="GO:0005524">
    <property type="term" value="F:ATP binding"/>
    <property type="evidence" value="ECO:0007669"/>
    <property type="project" value="UniProtKB-UniRule"/>
</dbReference>
<name>A0AA95KJ39_9GAMM</name>
<dbReference type="InterPro" id="IPR010978">
    <property type="entry name" value="tRNA-bd_arm"/>
</dbReference>
<evidence type="ECO:0000256" key="4">
    <source>
        <dbReference type="ARBA" id="ARBA00022490"/>
    </source>
</evidence>
<dbReference type="Proteomes" id="UP001300672">
    <property type="component" value="Chromosome"/>
</dbReference>
<dbReference type="SUPFAM" id="SSF46589">
    <property type="entry name" value="tRNA-binding arm"/>
    <property type="match status" value="1"/>
</dbReference>
<dbReference type="SUPFAM" id="SSF55681">
    <property type="entry name" value="Class II aaRS and biotin synthetases"/>
    <property type="match status" value="1"/>
</dbReference>
<evidence type="ECO:0000259" key="14">
    <source>
        <dbReference type="PROSITE" id="PS50862"/>
    </source>
</evidence>
<dbReference type="InterPro" id="IPR004188">
    <property type="entry name" value="Phe-tRNA_ligase_II_N"/>
</dbReference>
<dbReference type="GO" id="GO:0006432">
    <property type="term" value="P:phenylalanyl-tRNA aminoacylation"/>
    <property type="evidence" value="ECO:0007669"/>
    <property type="project" value="UniProtKB-UniRule"/>
</dbReference>